<dbReference type="EMBL" id="RDPI01000016">
    <property type="protein sequence ID" value="MBF4374144.1"/>
    <property type="molecule type" value="Genomic_DNA"/>
</dbReference>
<accession>A0AAW4BHP2</accession>
<evidence type="ECO:0000313" key="4">
    <source>
        <dbReference type="Proteomes" id="UP000786185"/>
    </source>
</evidence>
<proteinExistence type="predicted"/>
<evidence type="ECO:0000313" key="2">
    <source>
        <dbReference type="EMBL" id="MBF4436611.1"/>
    </source>
</evidence>
<dbReference type="EMBL" id="SCLC01000241">
    <property type="protein sequence ID" value="MBF4436611.1"/>
    <property type="molecule type" value="Genomic_DNA"/>
</dbReference>
<reference evidence="2 3" key="1">
    <citation type="journal article" date="2021" name="PeerJ">
        <title>Analysis of 44 Vibrio anguillarum genomes reveals high genetic diversity.</title>
        <authorList>
            <person name="Hansen M.J."/>
            <person name="Dalsgaard I."/>
        </authorList>
    </citation>
    <scope>NUCLEOTIDE SEQUENCE</scope>
    <source>
        <strain evidence="1 3">040915-1/1B</strain>
        <strain evidence="2">850617-1/1</strain>
    </source>
</reference>
<gene>
    <name evidence="1" type="ORF">EAY46_13800</name>
    <name evidence="2" type="ORF">ERJ77_19350</name>
</gene>
<organism evidence="2 4">
    <name type="scientific">Vibrio anguillarum</name>
    <name type="common">Listonella anguillarum</name>
    <dbReference type="NCBI Taxonomy" id="55601"/>
    <lineage>
        <taxon>Bacteria</taxon>
        <taxon>Pseudomonadati</taxon>
        <taxon>Pseudomonadota</taxon>
        <taxon>Gammaproteobacteria</taxon>
        <taxon>Vibrionales</taxon>
        <taxon>Vibrionaceae</taxon>
        <taxon>Vibrio</taxon>
    </lineage>
</organism>
<comment type="caution">
    <text evidence="2">The sequence shown here is derived from an EMBL/GenBank/DDBJ whole genome shotgun (WGS) entry which is preliminary data.</text>
</comment>
<protein>
    <submittedName>
        <fullName evidence="2">Uncharacterized protein</fullName>
    </submittedName>
</protein>
<name>A0AAW4BHP2_VIBAN</name>
<evidence type="ECO:0000313" key="1">
    <source>
        <dbReference type="EMBL" id="MBF4374144.1"/>
    </source>
</evidence>
<keyword evidence="3" id="KW-1185">Reference proteome</keyword>
<dbReference type="Proteomes" id="UP000726136">
    <property type="component" value="Unassembled WGS sequence"/>
</dbReference>
<dbReference type="AlphaFoldDB" id="A0AAW4BHP2"/>
<dbReference type="RefSeq" id="WP_194663749.1">
    <property type="nucleotide sequence ID" value="NZ_RDPI01000016.1"/>
</dbReference>
<dbReference type="Proteomes" id="UP000786185">
    <property type="component" value="Unassembled WGS sequence"/>
</dbReference>
<evidence type="ECO:0000313" key="3">
    <source>
        <dbReference type="Proteomes" id="UP000726136"/>
    </source>
</evidence>
<sequence length="75" mass="8376">MKDRKFGTEVVNVTQKVSNLNDLKILNPFTSNIEQLSHKEISAIGGNLSHTVTIDLAWNKQAKALLKSLTIQSKR</sequence>